<feature type="transmembrane region" description="Helical" evidence="1">
    <location>
        <begin position="312"/>
        <end position="328"/>
    </location>
</feature>
<evidence type="ECO:0000313" key="3">
    <source>
        <dbReference type="Proteomes" id="UP000050277"/>
    </source>
</evidence>
<reference evidence="2 3" key="1">
    <citation type="submission" date="2015-07" db="EMBL/GenBank/DDBJ databases">
        <title>Whole genome sequence of Herpetosiphon geysericola DSM 7119.</title>
        <authorList>
            <person name="Hemp J."/>
            <person name="Ward L.M."/>
            <person name="Pace L.A."/>
            <person name="Fischer W.W."/>
        </authorList>
    </citation>
    <scope>NUCLEOTIDE SEQUENCE [LARGE SCALE GENOMIC DNA]</scope>
    <source>
        <strain evidence="2 3">DSM 7119</strain>
    </source>
</reference>
<feature type="transmembrane region" description="Helical" evidence="1">
    <location>
        <begin position="282"/>
        <end position="300"/>
    </location>
</feature>
<feature type="transmembrane region" description="Helical" evidence="1">
    <location>
        <begin position="533"/>
        <end position="554"/>
    </location>
</feature>
<keyword evidence="1" id="KW-0812">Transmembrane</keyword>
<name>A0A0N8GR39_9CHLR</name>
<keyword evidence="1" id="KW-1133">Transmembrane helix</keyword>
<feature type="transmembrane region" description="Helical" evidence="1">
    <location>
        <begin position="586"/>
        <end position="611"/>
    </location>
</feature>
<dbReference type="RefSeq" id="WP_054535737.1">
    <property type="nucleotide sequence ID" value="NZ_LGKP01000025.1"/>
</dbReference>
<sequence length="938" mass="105321">MQLILGLLLAPVLLYLPGFVWARFGHRPSDWLDRQFERMLVSALWTGWWGLVLASLGWYSLLHLVLGTAVFCGLGWWFGHKFGLAPLELSKARPRWERWVFIIVLAIFAAIVARPFETVLGGRDAGIYTVTGFAIERTGSIVQDEALVAEIVRTMNYSNRDLSEPAKQAYTNLLGKQDPARFLSTRFHQPSFFMTEESAAAGKSYPNNFHLYPTWIAIWTSLFGLYGGLLATGYLGWLGAWSVAMVGRRVVQGKASAWMGVLALALISLNSLQIWFSRYSTAEAGAQWTVWSGLAMWAAYSNIEPSQRRSRRGIWYAALCGIALGQLALMRLEFYFGVFPVVLYLGAALIRRRWGRGETAMALGLGTMLVHAAIHISTIGWLYFMNNTWGKFQDFAIISRLAHPFYPPIMQDRRGNNAKAWILESNSRLALELVIVGLGLLALWALWRFPRLLNWVEAQAQRWQHWLLGALAIGLVLLAGYAYFIRPQHLSSAALLHPIEHASTWNSYIGGILPIPDVKPRQTAIAYGNMVRLGWYFSPLGIGLGIAGLALWIWRDMNRRSWLILLLGILYGAFSVNDSYGTAEQAYIYIARRFLPGAVPMLSLGMAWLLAKGLVRSNKLWRGASGLAAAAMLLFFIATGWRTIAHIEYKGALAALTELASKTEPNAIVLMRGGDRDSSTNIATPMHYLFDRDYLVAYSDDPTPYRDLLAQQVRNWQAQGRPVYLMLGSRGGMLNLPGFRYETVELFDLPLKEWQQLQLQKPFTAGDIRFTYRIYRLVPDAQPLTGQQTIAIDDYRWQHSGINPVETNPRTGQRFTWTEGTARWIMPAIKTSSNLSFSVGLGLVPPSLVNQPVELCLSASYLIKQPISQALGCQSLSSSEPITLTWELPALPEHDWLLQLSLSRTWSPNDYAAEYPSPPNDARSLGIQWSGTVWQIDQ</sequence>
<feature type="transmembrane region" description="Helical" evidence="1">
    <location>
        <begin position="467"/>
        <end position="485"/>
    </location>
</feature>
<dbReference type="OrthoDB" id="5480206at2"/>
<keyword evidence="1" id="KW-0472">Membrane</keyword>
<proteinExistence type="predicted"/>
<comment type="caution">
    <text evidence="2">The sequence shown here is derived from an EMBL/GenBank/DDBJ whole genome shotgun (WGS) entry which is preliminary data.</text>
</comment>
<dbReference type="EMBL" id="LGKP01000025">
    <property type="protein sequence ID" value="KPL85426.1"/>
    <property type="molecule type" value="Genomic_DNA"/>
</dbReference>
<feature type="transmembrane region" description="Helical" evidence="1">
    <location>
        <begin position="429"/>
        <end position="447"/>
    </location>
</feature>
<evidence type="ECO:0008006" key="4">
    <source>
        <dbReference type="Google" id="ProtNLM"/>
    </source>
</evidence>
<feature type="transmembrane region" description="Helical" evidence="1">
    <location>
        <begin position="99"/>
        <end position="116"/>
    </location>
</feature>
<protein>
    <recommendedName>
        <fullName evidence="4">Glycosyltransferase RgtA/B/C/D-like domain-containing protein</fullName>
    </recommendedName>
</protein>
<evidence type="ECO:0000256" key="1">
    <source>
        <dbReference type="SAM" id="Phobius"/>
    </source>
</evidence>
<feature type="transmembrane region" description="Helical" evidence="1">
    <location>
        <begin position="623"/>
        <end position="641"/>
    </location>
</feature>
<keyword evidence="3" id="KW-1185">Reference proteome</keyword>
<feature type="transmembrane region" description="Helical" evidence="1">
    <location>
        <begin position="561"/>
        <end position="580"/>
    </location>
</feature>
<feature type="transmembrane region" description="Helical" evidence="1">
    <location>
        <begin position="255"/>
        <end position="276"/>
    </location>
</feature>
<feature type="transmembrane region" description="Helical" evidence="1">
    <location>
        <begin position="216"/>
        <end position="243"/>
    </location>
</feature>
<feature type="transmembrane region" description="Helical" evidence="1">
    <location>
        <begin position="334"/>
        <end position="350"/>
    </location>
</feature>
<dbReference type="AlphaFoldDB" id="A0A0N8GR39"/>
<gene>
    <name evidence="2" type="ORF">SE18_17465</name>
</gene>
<accession>A0A0N8GR39</accession>
<dbReference type="Proteomes" id="UP000050277">
    <property type="component" value="Unassembled WGS sequence"/>
</dbReference>
<feature type="transmembrane region" description="Helical" evidence="1">
    <location>
        <begin position="46"/>
        <end position="78"/>
    </location>
</feature>
<evidence type="ECO:0000313" key="2">
    <source>
        <dbReference type="EMBL" id="KPL85426.1"/>
    </source>
</evidence>
<organism evidence="2 3">
    <name type="scientific">Herpetosiphon geysericola</name>
    <dbReference type="NCBI Taxonomy" id="70996"/>
    <lineage>
        <taxon>Bacteria</taxon>
        <taxon>Bacillati</taxon>
        <taxon>Chloroflexota</taxon>
        <taxon>Chloroflexia</taxon>
        <taxon>Herpetosiphonales</taxon>
        <taxon>Herpetosiphonaceae</taxon>
        <taxon>Herpetosiphon</taxon>
    </lineage>
</organism>
<feature type="transmembrane region" description="Helical" evidence="1">
    <location>
        <begin position="362"/>
        <end position="384"/>
    </location>
</feature>